<evidence type="ECO:0000259" key="4">
    <source>
        <dbReference type="PROSITE" id="PS51186"/>
    </source>
</evidence>
<dbReference type="PANTHER" id="PTHR43792:SF8">
    <property type="entry name" value="[RIBOSOMAL PROTEIN US5]-ALANINE N-ACETYLTRANSFERASE"/>
    <property type="match status" value="1"/>
</dbReference>
<dbReference type="GO" id="GO:0008999">
    <property type="term" value="F:protein-N-terminal-alanine acetyltransferase activity"/>
    <property type="evidence" value="ECO:0007669"/>
    <property type="project" value="TreeGrafter"/>
</dbReference>
<dbReference type="Pfam" id="PF13302">
    <property type="entry name" value="Acetyltransf_3"/>
    <property type="match status" value="1"/>
</dbReference>
<dbReference type="InterPro" id="IPR051531">
    <property type="entry name" value="N-acetyltransferase"/>
</dbReference>
<evidence type="ECO:0000313" key="6">
    <source>
        <dbReference type="RefSeq" id="WP_051378982.1"/>
    </source>
</evidence>
<reference evidence="6" key="1">
    <citation type="submission" date="2025-08" db="UniProtKB">
        <authorList>
            <consortium name="RefSeq"/>
        </authorList>
    </citation>
    <scope>IDENTIFICATION</scope>
</reference>
<dbReference type="AlphaFoldDB" id="A0A8B6XAD2"/>
<dbReference type="OrthoDB" id="9801669at2"/>
<dbReference type="Proteomes" id="UP000675920">
    <property type="component" value="Unplaced"/>
</dbReference>
<keyword evidence="1" id="KW-0808">Transferase</keyword>
<keyword evidence="5" id="KW-1185">Reference proteome</keyword>
<dbReference type="GO" id="GO:0005737">
    <property type="term" value="C:cytoplasm"/>
    <property type="evidence" value="ECO:0007669"/>
    <property type="project" value="TreeGrafter"/>
</dbReference>
<evidence type="ECO:0000256" key="2">
    <source>
        <dbReference type="ARBA" id="ARBA00023315"/>
    </source>
</evidence>
<evidence type="ECO:0000256" key="3">
    <source>
        <dbReference type="ARBA" id="ARBA00038502"/>
    </source>
</evidence>
<evidence type="ECO:0000313" key="5">
    <source>
        <dbReference type="Proteomes" id="UP000675920"/>
    </source>
</evidence>
<feature type="domain" description="N-acetyltransferase" evidence="4">
    <location>
        <begin position="32"/>
        <end position="190"/>
    </location>
</feature>
<dbReference type="PANTHER" id="PTHR43792">
    <property type="entry name" value="GNAT FAMILY, PUTATIVE (AFU_ORTHOLOGUE AFUA_3G00765)-RELATED-RELATED"/>
    <property type="match status" value="1"/>
</dbReference>
<dbReference type="RefSeq" id="WP_051378982.1">
    <property type="nucleotide sequence ID" value="NZ_KI519499.1"/>
</dbReference>
<name>A0A8B6XAD2_9BURK</name>
<dbReference type="InterPro" id="IPR000182">
    <property type="entry name" value="GNAT_dom"/>
</dbReference>
<comment type="similarity">
    <text evidence="3">Belongs to the acetyltransferase family. RimJ subfamily.</text>
</comment>
<dbReference type="Gene3D" id="3.40.630.30">
    <property type="match status" value="1"/>
</dbReference>
<dbReference type="InterPro" id="IPR016181">
    <property type="entry name" value="Acyl_CoA_acyltransferase"/>
</dbReference>
<dbReference type="EC" id="2.3.1.-" evidence="6"/>
<dbReference type="PROSITE" id="PS51186">
    <property type="entry name" value="GNAT"/>
    <property type="match status" value="1"/>
</dbReference>
<accession>A0A8B6XAD2</accession>
<sequence>MIDRAPYPADFPLVTERLLLAASDPTDAAAHADYHRRNRAHLAATSPLRPDGWTTEQYWRVALARERDELRAGSDIALSMRLRADPDGPIVGMCKFSNLVRGAFQACHLGYSLDHAHTGQGYMTEALDAAIRYAFDTLGLHRVMANHLPENEASARVLARLGFEREGQARAYLKIAGRWRDHVLNAKINPALPD</sequence>
<protein>
    <submittedName>
        <fullName evidence="6">GNAT family N-acetyltransferase</fullName>
        <ecNumber evidence="6">2.3.1.-</ecNumber>
    </submittedName>
</protein>
<evidence type="ECO:0000256" key="1">
    <source>
        <dbReference type="ARBA" id="ARBA00022679"/>
    </source>
</evidence>
<keyword evidence="2" id="KW-0012">Acyltransferase</keyword>
<dbReference type="SUPFAM" id="SSF55729">
    <property type="entry name" value="Acyl-CoA N-acyltransferases (Nat)"/>
    <property type="match status" value="1"/>
</dbReference>
<organism evidence="5 6">
    <name type="scientific">Derxia gummosa DSM 723</name>
    <dbReference type="NCBI Taxonomy" id="1121388"/>
    <lineage>
        <taxon>Bacteria</taxon>
        <taxon>Pseudomonadati</taxon>
        <taxon>Pseudomonadota</taxon>
        <taxon>Betaproteobacteria</taxon>
        <taxon>Burkholderiales</taxon>
        <taxon>Alcaligenaceae</taxon>
        <taxon>Derxia</taxon>
    </lineage>
</organism>
<proteinExistence type="inferred from homology"/>